<dbReference type="InterPro" id="IPR008250">
    <property type="entry name" value="ATPase_P-typ_transduc_dom_A_sf"/>
</dbReference>
<dbReference type="Pfam" id="PF00122">
    <property type="entry name" value="E1-E2_ATPase"/>
    <property type="match status" value="1"/>
</dbReference>
<feature type="transmembrane region" description="Helical" evidence="10">
    <location>
        <begin position="115"/>
        <end position="133"/>
    </location>
</feature>
<dbReference type="GO" id="GO:0005886">
    <property type="term" value="C:plasma membrane"/>
    <property type="evidence" value="ECO:0007669"/>
    <property type="project" value="UniProtKB-SubCell"/>
</dbReference>
<dbReference type="GO" id="GO:0012505">
    <property type="term" value="C:endomembrane system"/>
    <property type="evidence" value="ECO:0007669"/>
    <property type="project" value="UniProtKB-SubCell"/>
</dbReference>
<dbReference type="SUPFAM" id="SSF81665">
    <property type="entry name" value="Calcium ATPase, transmembrane domain M"/>
    <property type="match status" value="1"/>
</dbReference>
<gene>
    <name evidence="12" type="ORF">ESA94_18030</name>
</gene>
<dbReference type="GO" id="GO:0005507">
    <property type="term" value="F:copper ion binding"/>
    <property type="evidence" value="ECO:0007669"/>
    <property type="project" value="TreeGrafter"/>
</dbReference>
<dbReference type="NCBIfam" id="TIGR01525">
    <property type="entry name" value="ATPase-IB_hvy"/>
    <property type="match status" value="1"/>
</dbReference>
<evidence type="ECO:0000256" key="2">
    <source>
        <dbReference type="ARBA" id="ARBA00006024"/>
    </source>
</evidence>
<evidence type="ECO:0000256" key="4">
    <source>
        <dbReference type="ARBA" id="ARBA00022723"/>
    </source>
</evidence>
<dbReference type="InterPro" id="IPR044492">
    <property type="entry name" value="P_typ_ATPase_HD_dom"/>
</dbReference>
<comment type="subcellular location">
    <subcellularLocation>
        <location evidence="10">Cell membrane</location>
    </subcellularLocation>
    <subcellularLocation>
        <location evidence="1">Endomembrane system</location>
        <topology evidence="1">Multi-pass membrane protein</topology>
    </subcellularLocation>
</comment>
<dbReference type="PRINTS" id="PR00119">
    <property type="entry name" value="CATATPASE"/>
</dbReference>
<keyword evidence="10" id="KW-1003">Cell membrane</keyword>
<dbReference type="GO" id="GO:0005524">
    <property type="term" value="F:ATP binding"/>
    <property type="evidence" value="ECO:0007669"/>
    <property type="project" value="UniProtKB-UniRule"/>
</dbReference>
<dbReference type="InterPro" id="IPR006121">
    <property type="entry name" value="HMA_dom"/>
</dbReference>
<accession>A0A4Q1CFU3</accession>
<dbReference type="Gene3D" id="2.70.150.10">
    <property type="entry name" value="Calcium-transporting ATPase, cytoplasmic transduction domain A"/>
    <property type="match status" value="1"/>
</dbReference>
<dbReference type="Gene3D" id="3.40.50.1000">
    <property type="entry name" value="HAD superfamily/HAD-like"/>
    <property type="match status" value="2"/>
</dbReference>
<keyword evidence="5 10" id="KW-0547">Nucleotide-binding</keyword>
<dbReference type="SUPFAM" id="SSF56784">
    <property type="entry name" value="HAD-like"/>
    <property type="match status" value="1"/>
</dbReference>
<feature type="domain" description="HMA" evidence="11">
    <location>
        <begin position="2"/>
        <end position="66"/>
    </location>
</feature>
<dbReference type="InterPro" id="IPR001757">
    <property type="entry name" value="P_typ_ATPase"/>
</dbReference>
<evidence type="ECO:0000259" key="11">
    <source>
        <dbReference type="PROSITE" id="PS50846"/>
    </source>
</evidence>
<evidence type="ECO:0000256" key="8">
    <source>
        <dbReference type="ARBA" id="ARBA00022989"/>
    </source>
</evidence>
<dbReference type="InterPro" id="IPR059000">
    <property type="entry name" value="ATPase_P-type_domA"/>
</dbReference>
<dbReference type="SUPFAM" id="SSF55008">
    <property type="entry name" value="HMA, heavy metal-associated domain"/>
    <property type="match status" value="1"/>
</dbReference>
<keyword evidence="7" id="KW-1278">Translocase</keyword>
<dbReference type="GO" id="GO:0055070">
    <property type="term" value="P:copper ion homeostasis"/>
    <property type="evidence" value="ECO:0007669"/>
    <property type="project" value="TreeGrafter"/>
</dbReference>
<evidence type="ECO:0000256" key="5">
    <source>
        <dbReference type="ARBA" id="ARBA00022741"/>
    </source>
</evidence>
<protein>
    <submittedName>
        <fullName evidence="12">Cation-translocating P-type ATPase</fullName>
    </submittedName>
</protein>
<dbReference type="InterPro" id="IPR036163">
    <property type="entry name" value="HMA_dom_sf"/>
</dbReference>
<keyword evidence="8 10" id="KW-1133">Transmembrane helix</keyword>
<dbReference type="NCBIfam" id="TIGR01494">
    <property type="entry name" value="ATPase_P-type"/>
    <property type="match status" value="2"/>
</dbReference>
<dbReference type="PANTHER" id="PTHR43520">
    <property type="entry name" value="ATP7, ISOFORM B"/>
    <property type="match status" value="1"/>
</dbReference>
<feature type="transmembrane region" description="Helical" evidence="10">
    <location>
        <begin position="177"/>
        <end position="194"/>
    </location>
</feature>
<dbReference type="PROSITE" id="PS00154">
    <property type="entry name" value="ATPASE_E1_E2"/>
    <property type="match status" value="1"/>
</dbReference>
<dbReference type="InterPro" id="IPR027256">
    <property type="entry name" value="P-typ_ATPase_IB"/>
</dbReference>
<evidence type="ECO:0000256" key="10">
    <source>
        <dbReference type="RuleBase" id="RU362081"/>
    </source>
</evidence>
<dbReference type="SUPFAM" id="SSF81653">
    <property type="entry name" value="Calcium ATPase, transduction domain A"/>
    <property type="match status" value="1"/>
</dbReference>
<dbReference type="Gene3D" id="1.20.1110.10">
    <property type="entry name" value="Calcium-transporting ATPase, transmembrane domain"/>
    <property type="match status" value="1"/>
</dbReference>
<dbReference type="InterPro" id="IPR036412">
    <property type="entry name" value="HAD-like_sf"/>
</dbReference>
<dbReference type="InterPro" id="IPR023298">
    <property type="entry name" value="ATPase_P-typ_TM_dom_sf"/>
</dbReference>
<comment type="caution">
    <text evidence="12">The sequence shown here is derived from an EMBL/GenBank/DDBJ whole genome shotgun (WGS) entry which is preliminary data.</text>
</comment>
<dbReference type="EMBL" id="SDHW01000006">
    <property type="protein sequence ID" value="RXK58532.1"/>
    <property type="molecule type" value="Genomic_DNA"/>
</dbReference>
<dbReference type="AlphaFoldDB" id="A0A4Q1CFU3"/>
<dbReference type="GO" id="GO:0043682">
    <property type="term" value="F:P-type divalent copper transporter activity"/>
    <property type="evidence" value="ECO:0007669"/>
    <property type="project" value="TreeGrafter"/>
</dbReference>
<dbReference type="SFLD" id="SFLDF00027">
    <property type="entry name" value="p-type_atpase"/>
    <property type="match status" value="1"/>
</dbReference>
<feature type="transmembrane region" description="Helical" evidence="10">
    <location>
        <begin position="367"/>
        <end position="391"/>
    </location>
</feature>
<dbReference type="PROSITE" id="PS50846">
    <property type="entry name" value="HMA_2"/>
    <property type="match status" value="1"/>
</dbReference>
<reference evidence="12 13" key="1">
    <citation type="submission" date="2019-01" db="EMBL/GenBank/DDBJ databases">
        <title>Lacibacter sp. strain TTM-7.</title>
        <authorList>
            <person name="Chen W.-M."/>
        </authorList>
    </citation>
    <scope>NUCLEOTIDE SEQUENCE [LARGE SCALE GENOMIC DNA]</scope>
    <source>
        <strain evidence="12 13">TTM-7</strain>
    </source>
</reference>
<dbReference type="InterPro" id="IPR023214">
    <property type="entry name" value="HAD_sf"/>
</dbReference>
<organism evidence="12 13">
    <name type="scientific">Lacibacter luteus</name>
    <dbReference type="NCBI Taxonomy" id="2508719"/>
    <lineage>
        <taxon>Bacteria</taxon>
        <taxon>Pseudomonadati</taxon>
        <taxon>Bacteroidota</taxon>
        <taxon>Chitinophagia</taxon>
        <taxon>Chitinophagales</taxon>
        <taxon>Chitinophagaceae</taxon>
        <taxon>Lacibacter</taxon>
    </lineage>
</organism>
<keyword evidence="3 10" id="KW-0812">Transmembrane</keyword>
<dbReference type="Proteomes" id="UP000290204">
    <property type="component" value="Unassembled WGS sequence"/>
</dbReference>
<dbReference type="SFLD" id="SFLDS00003">
    <property type="entry name" value="Haloacid_Dehalogenase"/>
    <property type="match status" value="1"/>
</dbReference>
<dbReference type="Pfam" id="PF00403">
    <property type="entry name" value="HMA"/>
    <property type="match status" value="1"/>
</dbReference>
<evidence type="ECO:0000256" key="9">
    <source>
        <dbReference type="ARBA" id="ARBA00023136"/>
    </source>
</evidence>
<dbReference type="OrthoDB" id="614385at2"/>
<dbReference type="InterPro" id="IPR018303">
    <property type="entry name" value="ATPase_P-typ_P_site"/>
</dbReference>
<dbReference type="GO" id="GO:0016887">
    <property type="term" value="F:ATP hydrolysis activity"/>
    <property type="evidence" value="ECO:0007669"/>
    <property type="project" value="InterPro"/>
</dbReference>
<keyword evidence="6 10" id="KW-0067">ATP-binding</keyword>
<dbReference type="Pfam" id="PF00702">
    <property type="entry name" value="Hydrolase"/>
    <property type="match status" value="1"/>
</dbReference>
<evidence type="ECO:0000256" key="7">
    <source>
        <dbReference type="ARBA" id="ARBA00022967"/>
    </source>
</evidence>
<evidence type="ECO:0000313" key="13">
    <source>
        <dbReference type="Proteomes" id="UP000290204"/>
    </source>
</evidence>
<dbReference type="SFLD" id="SFLDG00002">
    <property type="entry name" value="C1.7:_P-type_atpase_like"/>
    <property type="match status" value="1"/>
</dbReference>
<dbReference type="Gene3D" id="3.40.1110.10">
    <property type="entry name" value="Calcium-transporting ATPase, cytoplasmic domain N"/>
    <property type="match status" value="1"/>
</dbReference>
<evidence type="ECO:0000256" key="1">
    <source>
        <dbReference type="ARBA" id="ARBA00004127"/>
    </source>
</evidence>
<keyword evidence="9 10" id="KW-0472">Membrane</keyword>
<dbReference type="InterPro" id="IPR023299">
    <property type="entry name" value="ATPase_P-typ_cyto_dom_N"/>
</dbReference>
<evidence type="ECO:0000256" key="6">
    <source>
        <dbReference type="ARBA" id="ARBA00022840"/>
    </source>
</evidence>
<evidence type="ECO:0000256" key="3">
    <source>
        <dbReference type="ARBA" id="ARBA00022692"/>
    </source>
</evidence>
<sequence>METMNWKVDGMTCANCALTISKYLEKEGLKNIKANPASGEVHFDFTETTDQDKLEKGLESLGYIVAERNGVTAKPEEKKKMNRFLRYVLLCAPFTLVLMLHMIEKWIHIHWLMNPWVQLGLCLPVYVIGMNYFGRSAWKSIRNGLPNMNVLVAVGATAAFVYSLYGTLTGQAEEYMFYETAATIITLVFLGNYLEDASVEQTQRALNSLAKSQKVMANMIAFDDLHQEQIFPVENTVLHVGDLILIKSGEQIPADCKILWGEATVNEAIITGESLPLTKKQKDQLIGGSLLVDGTVKAQVTATAKDSVLANIVNLVKQAQGEKPPVQQLADKISAIFVPIVLGIAVVTLAANWIILKEFTPALMRSIAVLVIACPCAMGLATPAAIAVGLGRAAKNGVLFRNAKSLELFKNITQVVFDKTGTLTTGRFTLADWAIVNNEWSMVNNKNQQSNKDEFIGYMGTADQLLIHSPLTIQDQEFQRIVYSLEKYSNHPIAVCIATEWKTNKDERWASIEEIKGLGMKAVTKDGVEWIAGSYKAAADQTMDENHNVYVLRNGELVGWVDVKDELRTEAKPIVQYLKSKNIKTILLSGDRKAKSEAIAKELGIDEVIAEQTPEQKLEVVERLNKTTPTAMVGDGINDAPALAKATIGISLSEASQVAMQTADVVLMNHGLKNLPLSLGLGKHTFLTIKQNLFWAFFYNIIAIPVAAFGLLTPTFGALVMGLSDVVLAINSVRLFVKRVV</sequence>
<evidence type="ECO:0000313" key="12">
    <source>
        <dbReference type="EMBL" id="RXK58532.1"/>
    </source>
</evidence>
<keyword evidence="13" id="KW-1185">Reference proteome</keyword>
<dbReference type="PANTHER" id="PTHR43520:SF8">
    <property type="entry name" value="P-TYPE CU(+) TRANSPORTER"/>
    <property type="match status" value="1"/>
</dbReference>
<comment type="similarity">
    <text evidence="2 10">Belongs to the cation transport ATPase (P-type) (TC 3.A.3) family. Type IB subfamily.</text>
</comment>
<name>A0A4Q1CFU3_9BACT</name>
<dbReference type="RefSeq" id="WP_129132333.1">
    <property type="nucleotide sequence ID" value="NZ_SDHW01000006.1"/>
</dbReference>
<feature type="transmembrane region" description="Helical" evidence="10">
    <location>
        <begin position="145"/>
        <end position="165"/>
    </location>
</feature>
<proteinExistence type="inferred from homology"/>
<keyword evidence="4 10" id="KW-0479">Metal-binding</keyword>
<feature type="transmembrane region" description="Helical" evidence="10">
    <location>
        <begin position="718"/>
        <end position="737"/>
    </location>
</feature>
<feature type="transmembrane region" description="Helical" evidence="10">
    <location>
        <begin position="693"/>
        <end position="712"/>
    </location>
</feature>
<feature type="transmembrane region" description="Helical" evidence="10">
    <location>
        <begin position="333"/>
        <end position="355"/>
    </location>
</feature>
<dbReference type="Gene3D" id="3.30.70.100">
    <property type="match status" value="1"/>
</dbReference>
<feature type="transmembrane region" description="Helical" evidence="10">
    <location>
        <begin position="84"/>
        <end position="103"/>
    </location>
</feature>
<dbReference type="CDD" id="cd00371">
    <property type="entry name" value="HMA"/>
    <property type="match status" value="1"/>
</dbReference>